<proteinExistence type="predicted"/>
<accession>A0ABV6VIY3</accession>
<dbReference type="InterPro" id="IPR041289">
    <property type="entry name" value="Bact_RF_family3"/>
</dbReference>
<gene>
    <name evidence="1" type="ORF">ACEZDG_30385</name>
</gene>
<dbReference type="Proteomes" id="UP001592582">
    <property type="component" value="Unassembled WGS sequence"/>
</dbReference>
<keyword evidence="2" id="KW-1185">Reference proteome</keyword>
<evidence type="ECO:0000313" key="1">
    <source>
        <dbReference type="EMBL" id="MFC1413578.1"/>
    </source>
</evidence>
<evidence type="ECO:0000313" key="2">
    <source>
        <dbReference type="Proteomes" id="UP001592582"/>
    </source>
</evidence>
<protein>
    <submittedName>
        <fullName evidence="1">Chemotaxis protein</fullName>
    </submittedName>
</protein>
<dbReference type="EMBL" id="JBHEZX010000017">
    <property type="protein sequence ID" value="MFC1413578.1"/>
    <property type="molecule type" value="Genomic_DNA"/>
</dbReference>
<dbReference type="RefSeq" id="WP_380515673.1">
    <property type="nucleotide sequence ID" value="NZ_JBHEZX010000017.1"/>
</dbReference>
<name>A0ABV6VIY3_9ACTN</name>
<organism evidence="1 2">
    <name type="scientific">Streptacidiphilus alkalitolerans</name>
    <dbReference type="NCBI Taxonomy" id="3342712"/>
    <lineage>
        <taxon>Bacteria</taxon>
        <taxon>Bacillati</taxon>
        <taxon>Actinomycetota</taxon>
        <taxon>Actinomycetes</taxon>
        <taxon>Kitasatosporales</taxon>
        <taxon>Streptomycetaceae</taxon>
        <taxon>Streptacidiphilus</taxon>
    </lineage>
</organism>
<reference evidence="1 2" key="1">
    <citation type="submission" date="2024-09" db="EMBL/GenBank/DDBJ databases">
        <authorList>
            <person name="Lee S.D."/>
        </authorList>
    </citation>
    <scope>NUCLEOTIDE SEQUENCE [LARGE SCALE GENOMIC DNA]</scope>
    <source>
        <strain evidence="1 2">N1-1</strain>
    </source>
</reference>
<dbReference type="Pfam" id="PF18845">
    <property type="entry name" value="baeRF_family3"/>
    <property type="match status" value="1"/>
</dbReference>
<comment type="caution">
    <text evidence="1">The sequence shown here is derived from an EMBL/GenBank/DDBJ whole genome shotgun (WGS) entry which is preliminary data.</text>
</comment>
<sequence>MYPDLSAQILSELRRPRGYPAVSVLVPTHRREPENAQDPVRLRNLLAEAKDLVQADPAVSRADRIAVLDQLDQAASQIDPVDLAYAGDGLALFAAPGEHHVWSLGRAVPARVVLAETFVTRNLVAAQLADQPYWVLAVAADHASLWSGGPGRVVEQDTGGFPLTRDLEDPDAERKERIGDLPSTFRDEQTRQFLRDVDTAVTSVLRADQRPLYVLGEAAAVAVLEEVGTAAGRATAVVRHGGLAQGSAEAVREAVLPAVKEQAEKESASVRQELDQARGRRQFAAGIDEVWQQVTAGRVGLLAVEEPYLVTVRDDGDHLVPAEPGDRGARDDIVDEIIEKALDTGARVSFLPDGALAGTGHISAALRY</sequence>